<dbReference type="HOGENOM" id="CLU_2936777_0_0_11"/>
<evidence type="ECO:0000313" key="2">
    <source>
        <dbReference type="EMBL" id="ACV79774.1"/>
    </source>
</evidence>
<keyword evidence="3" id="KW-1185">Reference proteome</keyword>
<dbReference type="STRING" id="479431.Namu_3447"/>
<gene>
    <name evidence="2" type="ordered locus">Namu_3447</name>
</gene>
<dbReference type="RefSeq" id="WP_015748640.1">
    <property type="nucleotide sequence ID" value="NC_013235.1"/>
</dbReference>
<dbReference type="AlphaFoldDB" id="C8XEM3"/>
<dbReference type="InParanoid" id="C8XEM3"/>
<reference evidence="2 3" key="2">
    <citation type="journal article" date="2010" name="Stand. Genomic Sci.">
        <title>Complete genome sequence of Nakamurella multipartita type strain (Y-104).</title>
        <authorList>
            <person name="Tice H."/>
            <person name="Mayilraj S."/>
            <person name="Sims D."/>
            <person name="Lapidus A."/>
            <person name="Nolan M."/>
            <person name="Lucas S."/>
            <person name="Glavina Del Rio T."/>
            <person name="Copeland A."/>
            <person name="Cheng J.F."/>
            <person name="Meincke L."/>
            <person name="Bruce D."/>
            <person name="Goodwin L."/>
            <person name="Pitluck S."/>
            <person name="Ivanova N."/>
            <person name="Mavromatis K."/>
            <person name="Ovchinnikova G."/>
            <person name="Pati A."/>
            <person name="Chen A."/>
            <person name="Palaniappan K."/>
            <person name="Land M."/>
            <person name="Hauser L."/>
            <person name="Chang Y.J."/>
            <person name="Jeffries C.D."/>
            <person name="Detter J.C."/>
            <person name="Brettin T."/>
            <person name="Rohde M."/>
            <person name="Goker M."/>
            <person name="Bristow J."/>
            <person name="Eisen J.A."/>
            <person name="Markowitz V."/>
            <person name="Hugenholtz P."/>
            <person name="Kyrpides N.C."/>
            <person name="Klenk H.P."/>
            <person name="Chen F."/>
        </authorList>
    </citation>
    <scope>NUCLEOTIDE SEQUENCE [LARGE SCALE GENOMIC DNA]</scope>
    <source>
        <strain evidence="3">ATCC 700099 / DSM 44233 / CIP 104796 / JCM 9543 / NBRC 105858 / Y-104</strain>
    </source>
</reference>
<protein>
    <submittedName>
        <fullName evidence="2">Uncharacterized protein</fullName>
    </submittedName>
</protein>
<feature type="region of interest" description="Disordered" evidence="1">
    <location>
        <begin position="20"/>
        <end position="60"/>
    </location>
</feature>
<dbReference type="KEGG" id="nml:Namu_3447"/>
<organism evidence="2 3">
    <name type="scientific">Nakamurella multipartita (strain ATCC 700099 / DSM 44233 / CIP 104796 / JCM 9543 / NBRC 105858 / Y-104)</name>
    <name type="common">Microsphaera multipartita</name>
    <dbReference type="NCBI Taxonomy" id="479431"/>
    <lineage>
        <taxon>Bacteria</taxon>
        <taxon>Bacillati</taxon>
        <taxon>Actinomycetota</taxon>
        <taxon>Actinomycetes</taxon>
        <taxon>Nakamurellales</taxon>
        <taxon>Nakamurellaceae</taxon>
        <taxon>Nakamurella</taxon>
    </lineage>
</organism>
<sequence>MAKNPFMSAYLSAANRVANTARGKATNEVKRAAKREQTSMMNAWTDMMTGGATRRRRKRR</sequence>
<evidence type="ECO:0000313" key="3">
    <source>
        <dbReference type="Proteomes" id="UP000002218"/>
    </source>
</evidence>
<accession>C8XEM3</accession>
<dbReference type="Proteomes" id="UP000002218">
    <property type="component" value="Chromosome"/>
</dbReference>
<proteinExistence type="predicted"/>
<dbReference type="EMBL" id="CP001737">
    <property type="protein sequence ID" value="ACV79774.1"/>
    <property type="molecule type" value="Genomic_DNA"/>
</dbReference>
<reference evidence="3" key="1">
    <citation type="submission" date="2009-09" db="EMBL/GenBank/DDBJ databases">
        <title>The complete genome of Nakamurella multipartita DSM 44233.</title>
        <authorList>
            <consortium name="US DOE Joint Genome Institute (JGI-PGF)"/>
            <person name="Lucas S."/>
            <person name="Copeland A."/>
            <person name="Lapidus A."/>
            <person name="Glavina del Rio T."/>
            <person name="Dalin E."/>
            <person name="Tice H."/>
            <person name="Bruce D."/>
            <person name="Goodwin L."/>
            <person name="Pitluck S."/>
            <person name="Kyrpides N."/>
            <person name="Mavromatis K."/>
            <person name="Ivanova N."/>
            <person name="Ovchinnikova G."/>
            <person name="Sims D."/>
            <person name="Meincke L."/>
            <person name="Brettin T."/>
            <person name="Detter J.C."/>
            <person name="Han C."/>
            <person name="Larimer F."/>
            <person name="Land M."/>
            <person name="Hauser L."/>
            <person name="Markowitz V."/>
            <person name="Cheng J.-F."/>
            <person name="Hugenholtz P."/>
            <person name="Woyke T."/>
            <person name="Wu D."/>
            <person name="Klenk H.-P."/>
            <person name="Eisen J.A."/>
        </authorList>
    </citation>
    <scope>NUCLEOTIDE SEQUENCE [LARGE SCALE GENOMIC DNA]</scope>
    <source>
        <strain evidence="3">ATCC 700099 / DSM 44233 / CIP 104796 / JCM 9543 / NBRC 105858 / Y-104</strain>
    </source>
</reference>
<feature type="compositionally biased region" description="Basic and acidic residues" evidence="1">
    <location>
        <begin position="25"/>
        <end position="37"/>
    </location>
</feature>
<name>C8XEM3_NAKMY</name>
<dbReference type="OrthoDB" id="8913592at2"/>
<evidence type="ECO:0000256" key="1">
    <source>
        <dbReference type="SAM" id="MobiDB-lite"/>
    </source>
</evidence>